<protein>
    <submittedName>
        <fullName evidence="1">Uncharacterized protein</fullName>
    </submittedName>
</protein>
<gene>
    <name evidence="1" type="ORF">EBQ34_14335</name>
</gene>
<proteinExistence type="predicted"/>
<organism evidence="1 2">
    <name type="scientific">Vandammella animalimorsus</name>
    <dbReference type="NCBI Taxonomy" id="2029117"/>
    <lineage>
        <taxon>Bacteria</taxon>
        <taxon>Pseudomonadati</taxon>
        <taxon>Pseudomonadota</taxon>
        <taxon>Betaproteobacteria</taxon>
        <taxon>Burkholderiales</taxon>
        <taxon>Comamonadaceae</taxon>
        <taxon>Vandammella</taxon>
    </lineage>
</organism>
<name>A0A3M6R224_9BURK</name>
<reference evidence="1 2" key="1">
    <citation type="submission" date="2018-10" db="EMBL/GenBank/DDBJ databases">
        <title>Comamonadaceae CDC group NO-1 genome sequencing and assembly.</title>
        <authorList>
            <person name="Bernier A.-M."/>
            <person name="Bernard K."/>
        </authorList>
    </citation>
    <scope>NUCLEOTIDE SEQUENCE [LARGE SCALE GENOMIC DNA]</scope>
    <source>
        <strain evidence="1 2">NML180582</strain>
    </source>
</reference>
<dbReference type="AlphaFoldDB" id="A0A3M6R224"/>
<accession>A0A3M6R224</accession>
<evidence type="ECO:0000313" key="2">
    <source>
        <dbReference type="Proteomes" id="UP000275180"/>
    </source>
</evidence>
<sequence length="73" mass="8712">MIDLTSEMVDFYHDTSITKSPNADNIDEFIEQQNIDIIRDNVDRLCQQIARLINFIDEEYNKIYSKDDLINRQ</sequence>
<evidence type="ECO:0000313" key="1">
    <source>
        <dbReference type="EMBL" id="RMX08959.1"/>
    </source>
</evidence>
<comment type="caution">
    <text evidence="1">The sequence shown here is derived from an EMBL/GenBank/DDBJ whole genome shotgun (WGS) entry which is preliminary data.</text>
</comment>
<dbReference type="Proteomes" id="UP000275180">
    <property type="component" value="Unassembled WGS sequence"/>
</dbReference>
<dbReference type="EMBL" id="RDQJ01000037">
    <property type="protein sequence ID" value="RMX08959.1"/>
    <property type="molecule type" value="Genomic_DNA"/>
</dbReference>